<evidence type="ECO:0000313" key="3">
    <source>
        <dbReference type="Proteomes" id="UP001316184"/>
    </source>
</evidence>
<accession>A0ABY5ME45</accession>
<reference evidence="2 3" key="1">
    <citation type="submission" date="2022-08" db="EMBL/GenBank/DDBJ databases">
        <title>novel species in genus Aeromicrobium.</title>
        <authorList>
            <person name="Ye L."/>
        </authorList>
    </citation>
    <scope>NUCLEOTIDE SEQUENCE [LARGE SCALE GENOMIC DNA]</scope>
    <source>
        <strain evidence="3">zg-Y1379</strain>
    </source>
</reference>
<name>A0ABY5ME45_9ACTN</name>
<evidence type="ECO:0000313" key="2">
    <source>
        <dbReference type="EMBL" id="UUP14968.1"/>
    </source>
</evidence>
<feature type="region of interest" description="Disordered" evidence="1">
    <location>
        <begin position="85"/>
        <end position="112"/>
    </location>
</feature>
<protein>
    <recommendedName>
        <fullName evidence="4">Phage terminase small subunit P27 family</fullName>
    </recommendedName>
</protein>
<dbReference type="EMBL" id="CP102173">
    <property type="protein sequence ID" value="UUP14968.1"/>
    <property type="molecule type" value="Genomic_DNA"/>
</dbReference>
<sequence length="112" mass="12135">MSAEARKFWRELVTAYEFDTQELAILRAAARTVDRLERLAGAEAALGDDLLIESKTGPVVNPILVEQRMQGQALARLVASLRIPQEGASSGDGSGRGAYRSPRTLQSVPKVI</sequence>
<evidence type="ECO:0008006" key="4">
    <source>
        <dbReference type="Google" id="ProtNLM"/>
    </source>
</evidence>
<dbReference type="Proteomes" id="UP001316184">
    <property type="component" value="Chromosome"/>
</dbReference>
<gene>
    <name evidence="2" type="ORF">NQV15_06565</name>
</gene>
<organism evidence="2 3">
    <name type="scientific">Aeromicrobium wangtongii</name>
    <dbReference type="NCBI Taxonomy" id="2969247"/>
    <lineage>
        <taxon>Bacteria</taxon>
        <taxon>Bacillati</taxon>
        <taxon>Actinomycetota</taxon>
        <taxon>Actinomycetes</taxon>
        <taxon>Propionibacteriales</taxon>
        <taxon>Nocardioidaceae</taxon>
        <taxon>Aeromicrobium</taxon>
    </lineage>
</organism>
<evidence type="ECO:0000256" key="1">
    <source>
        <dbReference type="SAM" id="MobiDB-lite"/>
    </source>
</evidence>
<proteinExistence type="predicted"/>
<dbReference type="RefSeq" id="WP_232398980.1">
    <property type="nucleotide sequence ID" value="NZ_CP102173.1"/>
</dbReference>
<feature type="compositionally biased region" description="Polar residues" evidence="1">
    <location>
        <begin position="103"/>
        <end position="112"/>
    </location>
</feature>
<keyword evidence="3" id="KW-1185">Reference proteome</keyword>